<dbReference type="InterPro" id="IPR018097">
    <property type="entry name" value="EGF_Ca-bd_CS"/>
</dbReference>
<comment type="caution">
    <text evidence="10">The sequence shown here is derived from an EMBL/GenBank/DDBJ whole genome shotgun (WGS) entry which is preliminary data.</text>
</comment>
<dbReference type="PROSITE" id="PS00010">
    <property type="entry name" value="ASX_HYDROXYL"/>
    <property type="match status" value="3"/>
</dbReference>
<protein>
    <recommendedName>
        <fullName evidence="9">EGF-like domain-containing protein</fullName>
    </recommendedName>
</protein>
<dbReference type="PROSITE" id="PS50026">
    <property type="entry name" value="EGF_3"/>
    <property type="match status" value="3"/>
</dbReference>
<proteinExistence type="predicted"/>
<sequence>MASLDMKTCIGKIILEASHHVICTSRSGKGDTCNQLPSLPPDVNECELNPNICLHGECENTKGSFICHCQLGYFVKKGTTGCTDLDECATEAHSCNLNANCLNTPGSFRCACQEGFSGDGYSCSDVDECADNVNLCENGQCLNAPGGYRCECEMGFNPTEDSKACQ</sequence>
<keyword evidence="5" id="KW-0677">Repeat</keyword>
<evidence type="ECO:0000259" key="9">
    <source>
        <dbReference type="PROSITE" id="PS50026"/>
    </source>
</evidence>
<keyword evidence="4" id="KW-0732">Signal</keyword>
<dbReference type="FunFam" id="2.10.25.10:FF:000058">
    <property type="entry name" value="Fibrillin 2"/>
    <property type="match status" value="1"/>
</dbReference>
<comment type="subcellular location">
    <subcellularLocation>
        <location evidence="1">Secreted</location>
    </subcellularLocation>
</comment>
<accession>V8N5T3</accession>
<evidence type="ECO:0000256" key="1">
    <source>
        <dbReference type="ARBA" id="ARBA00004613"/>
    </source>
</evidence>
<feature type="domain" description="EGF-like" evidence="9">
    <location>
        <begin position="84"/>
        <end position="124"/>
    </location>
</feature>
<feature type="non-terminal residue" evidence="10">
    <location>
        <position position="1"/>
    </location>
</feature>
<dbReference type="InterPro" id="IPR024731">
    <property type="entry name" value="NELL2-like_EGF"/>
</dbReference>
<dbReference type="GO" id="GO:0005576">
    <property type="term" value="C:extracellular region"/>
    <property type="evidence" value="ECO:0007669"/>
    <property type="project" value="UniProtKB-SubCell"/>
</dbReference>
<evidence type="ECO:0000256" key="4">
    <source>
        <dbReference type="ARBA" id="ARBA00022729"/>
    </source>
</evidence>
<dbReference type="PROSITE" id="PS01187">
    <property type="entry name" value="EGF_CA"/>
    <property type="match status" value="2"/>
</dbReference>
<name>V8N5T3_OPHHA</name>
<evidence type="ECO:0000256" key="2">
    <source>
        <dbReference type="ARBA" id="ARBA00022525"/>
    </source>
</evidence>
<feature type="non-terminal residue" evidence="10">
    <location>
        <position position="166"/>
    </location>
</feature>
<organism evidence="10 11">
    <name type="scientific">Ophiophagus hannah</name>
    <name type="common">King cobra</name>
    <name type="synonym">Naja hannah</name>
    <dbReference type="NCBI Taxonomy" id="8665"/>
    <lineage>
        <taxon>Eukaryota</taxon>
        <taxon>Metazoa</taxon>
        <taxon>Chordata</taxon>
        <taxon>Craniata</taxon>
        <taxon>Vertebrata</taxon>
        <taxon>Euteleostomi</taxon>
        <taxon>Lepidosauria</taxon>
        <taxon>Squamata</taxon>
        <taxon>Bifurcata</taxon>
        <taxon>Unidentata</taxon>
        <taxon>Episquamata</taxon>
        <taxon>Toxicofera</taxon>
        <taxon>Serpentes</taxon>
        <taxon>Colubroidea</taxon>
        <taxon>Elapidae</taxon>
        <taxon>Elapinae</taxon>
        <taxon>Ophiophagus</taxon>
    </lineage>
</organism>
<dbReference type="OrthoDB" id="10045365at2759"/>
<dbReference type="SMART" id="SM00179">
    <property type="entry name" value="EGF_CA"/>
    <property type="match status" value="3"/>
</dbReference>
<keyword evidence="7" id="KW-0325">Glycoprotein</keyword>
<reference evidence="10 11" key="1">
    <citation type="journal article" date="2013" name="Proc. Natl. Acad. Sci. U.S.A.">
        <title>The king cobra genome reveals dynamic gene evolution and adaptation in the snake venom system.</title>
        <authorList>
            <person name="Vonk F.J."/>
            <person name="Casewell N.R."/>
            <person name="Henkel C.V."/>
            <person name="Heimberg A.M."/>
            <person name="Jansen H.J."/>
            <person name="McCleary R.J."/>
            <person name="Kerkkamp H.M."/>
            <person name="Vos R.A."/>
            <person name="Guerreiro I."/>
            <person name="Calvete J.J."/>
            <person name="Wuster W."/>
            <person name="Woods A.E."/>
            <person name="Logan J.M."/>
            <person name="Harrison R.A."/>
            <person name="Castoe T.A."/>
            <person name="de Koning A.P."/>
            <person name="Pollock D.D."/>
            <person name="Yandell M."/>
            <person name="Calderon D."/>
            <person name="Renjifo C."/>
            <person name="Currier R.B."/>
            <person name="Salgado D."/>
            <person name="Pla D."/>
            <person name="Sanz L."/>
            <person name="Hyder A.S."/>
            <person name="Ribeiro J.M."/>
            <person name="Arntzen J.W."/>
            <person name="van den Thillart G.E."/>
            <person name="Boetzer M."/>
            <person name="Pirovano W."/>
            <person name="Dirks R.P."/>
            <person name="Spaink H.P."/>
            <person name="Duboule D."/>
            <person name="McGlinn E."/>
            <person name="Kini R.M."/>
            <person name="Richardson M.K."/>
        </authorList>
    </citation>
    <scope>NUCLEOTIDE SEQUENCE</scope>
    <source>
        <tissue evidence="10">Blood</tissue>
    </source>
</reference>
<keyword evidence="6" id="KW-1015">Disulfide bond</keyword>
<dbReference type="InterPro" id="IPR001881">
    <property type="entry name" value="EGF-like_Ca-bd_dom"/>
</dbReference>
<keyword evidence="11" id="KW-1185">Reference proteome</keyword>
<evidence type="ECO:0000256" key="7">
    <source>
        <dbReference type="ARBA" id="ARBA00023180"/>
    </source>
</evidence>
<dbReference type="InterPro" id="IPR051145">
    <property type="entry name" value="GAS-SHBG-PROS"/>
</dbReference>
<dbReference type="CDD" id="cd00054">
    <property type="entry name" value="EGF_CA"/>
    <property type="match status" value="2"/>
</dbReference>
<dbReference type="AlphaFoldDB" id="V8N5T3"/>
<evidence type="ECO:0000256" key="6">
    <source>
        <dbReference type="ARBA" id="ARBA00023157"/>
    </source>
</evidence>
<dbReference type="Gene3D" id="2.10.25.10">
    <property type="entry name" value="Laminin"/>
    <property type="match status" value="3"/>
</dbReference>
<keyword evidence="3 8" id="KW-0245">EGF-like domain</keyword>
<feature type="domain" description="EGF-like" evidence="9">
    <location>
        <begin position="125"/>
        <end position="162"/>
    </location>
</feature>
<dbReference type="Pfam" id="PF07645">
    <property type="entry name" value="EGF_CA"/>
    <property type="match status" value="2"/>
</dbReference>
<dbReference type="GO" id="GO:0005509">
    <property type="term" value="F:calcium ion binding"/>
    <property type="evidence" value="ECO:0007669"/>
    <property type="project" value="InterPro"/>
</dbReference>
<dbReference type="PANTHER" id="PTHR24040:SF16">
    <property type="entry name" value="FIBRILLIN-2-LIKE PROTEIN"/>
    <property type="match status" value="1"/>
</dbReference>
<dbReference type="PROSITE" id="PS01186">
    <property type="entry name" value="EGF_2"/>
    <property type="match status" value="1"/>
</dbReference>
<dbReference type="Pfam" id="PF12947">
    <property type="entry name" value="EGF_3"/>
    <property type="match status" value="1"/>
</dbReference>
<dbReference type="EMBL" id="AZIM01010484">
    <property type="protein sequence ID" value="ETE56998.1"/>
    <property type="molecule type" value="Genomic_DNA"/>
</dbReference>
<dbReference type="PANTHER" id="PTHR24040">
    <property type="entry name" value="LAMININ G-LIKE DOMAIN-CONTAINING PROTEIN"/>
    <property type="match status" value="1"/>
</dbReference>
<evidence type="ECO:0000256" key="5">
    <source>
        <dbReference type="ARBA" id="ARBA00022737"/>
    </source>
</evidence>
<dbReference type="InterPro" id="IPR000152">
    <property type="entry name" value="EGF-type_Asp/Asn_hydroxyl_site"/>
</dbReference>
<dbReference type="SMART" id="SM00181">
    <property type="entry name" value="EGF"/>
    <property type="match status" value="3"/>
</dbReference>
<dbReference type="SUPFAM" id="SSF57184">
    <property type="entry name" value="Growth factor receptor domain"/>
    <property type="match status" value="1"/>
</dbReference>
<dbReference type="InterPro" id="IPR009030">
    <property type="entry name" value="Growth_fac_rcpt_cys_sf"/>
</dbReference>
<evidence type="ECO:0000256" key="8">
    <source>
        <dbReference type="PROSITE-ProRule" id="PRU00076"/>
    </source>
</evidence>
<feature type="domain" description="EGF-like" evidence="9">
    <location>
        <begin position="42"/>
        <end position="79"/>
    </location>
</feature>
<dbReference type="FunFam" id="2.10.25.10:FF:000071">
    <property type="entry name" value="Fibrillin 2"/>
    <property type="match status" value="1"/>
</dbReference>
<dbReference type="Proteomes" id="UP000018936">
    <property type="component" value="Unassembled WGS sequence"/>
</dbReference>
<gene>
    <name evidence="10" type="ORF">L345_17290</name>
</gene>
<dbReference type="InterPro" id="IPR049883">
    <property type="entry name" value="NOTCH1_EGF-like"/>
</dbReference>
<comment type="caution">
    <text evidence="8">Lacks conserved residue(s) required for the propagation of feature annotation.</text>
</comment>
<keyword evidence="2" id="KW-0964">Secreted</keyword>
<evidence type="ECO:0000313" key="10">
    <source>
        <dbReference type="EMBL" id="ETE56998.1"/>
    </source>
</evidence>
<dbReference type="InterPro" id="IPR000742">
    <property type="entry name" value="EGF"/>
</dbReference>
<evidence type="ECO:0000256" key="3">
    <source>
        <dbReference type="ARBA" id="ARBA00022536"/>
    </source>
</evidence>
<dbReference type="FunFam" id="2.10.25.10:FF:000049">
    <property type="entry name" value="Fibrillin 2"/>
    <property type="match status" value="1"/>
</dbReference>
<evidence type="ECO:0000313" key="11">
    <source>
        <dbReference type="Proteomes" id="UP000018936"/>
    </source>
</evidence>